<dbReference type="Proteomes" id="UP001190700">
    <property type="component" value="Unassembled WGS sequence"/>
</dbReference>
<protein>
    <submittedName>
        <fullName evidence="2">Uncharacterized protein</fullName>
    </submittedName>
</protein>
<dbReference type="EMBL" id="LGRX02016854">
    <property type="protein sequence ID" value="KAK3261489.1"/>
    <property type="molecule type" value="Genomic_DNA"/>
</dbReference>
<feature type="compositionally biased region" description="Basic residues" evidence="1">
    <location>
        <begin position="67"/>
        <end position="76"/>
    </location>
</feature>
<reference evidence="2 3" key="1">
    <citation type="journal article" date="2015" name="Genome Biol. Evol.">
        <title>Comparative Genomics of a Bacterivorous Green Alga Reveals Evolutionary Causalities and Consequences of Phago-Mixotrophic Mode of Nutrition.</title>
        <authorList>
            <person name="Burns J.A."/>
            <person name="Paasch A."/>
            <person name="Narechania A."/>
            <person name="Kim E."/>
        </authorList>
    </citation>
    <scope>NUCLEOTIDE SEQUENCE [LARGE SCALE GENOMIC DNA]</scope>
    <source>
        <strain evidence="2 3">PLY_AMNH</strain>
    </source>
</reference>
<evidence type="ECO:0000256" key="1">
    <source>
        <dbReference type="SAM" id="MobiDB-lite"/>
    </source>
</evidence>
<gene>
    <name evidence="2" type="ORF">CYMTET_29599</name>
</gene>
<feature type="region of interest" description="Disordered" evidence="1">
    <location>
        <begin position="64"/>
        <end position="114"/>
    </location>
</feature>
<comment type="caution">
    <text evidence="2">The sequence shown here is derived from an EMBL/GenBank/DDBJ whole genome shotgun (WGS) entry which is preliminary data.</text>
</comment>
<feature type="compositionally biased region" description="Basic and acidic residues" evidence="1">
    <location>
        <begin position="99"/>
        <end position="114"/>
    </location>
</feature>
<evidence type="ECO:0000313" key="3">
    <source>
        <dbReference type="Proteomes" id="UP001190700"/>
    </source>
</evidence>
<proteinExistence type="predicted"/>
<sequence length="153" mass="16479">MAPCCKNHQYARGAGHRDCPNGSKRANPGIAGNHEFLLHERHYQRRPRRAVPISGYGLRVTGAFRGNGKRGRRQLVPHRISARGSRATAAAEPSPAAGADKEEGPMTTARERSPELQFPIPTVLGGVAGGTPWAGTSPRLPRRQMGLRSAAFV</sequence>
<evidence type="ECO:0000313" key="2">
    <source>
        <dbReference type="EMBL" id="KAK3261489.1"/>
    </source>
</evidence>
<name>A0AAE0FKQ6_9CHLO</name>
<feature type="compositionally biased region" description="Low complexity" evidence="1">
    <location>
        <begin position="87"/>
        <end position="98"/>
    </location>
</feature>
<organism evidence="2 3">
    <name type="scientific">Cymbomonas tetramitiformis</name>
    <dbReference type="NCBI Taxonomy" id="36881"/>
    <lineage>
        <taxon>Eukaryota</taxon>
        <taxon>Viridiplantae</taxon>
        <taxon>Chlorophyta</taxon>
        <taxon>Pyramimonadophyceae</taxon>
        <taxon>Pyramimonadales</taxon>
        <taxon>Pyramimonadaceae</taxon>
        <taxon>Cymbomonas</taxon>
    </lineage>
</organism>
<keyword evidence="3" id="KW-1185">Reference proteome</keyword>
<accession>A0AAE0FKQ6</accession>
<feature type="region of interest" description="Disordered" evidence="1">
    <location>
        <begin position="129"/>
        <end position="153"/>
    </location>
</feature>
<dbReference type="AlphaFoldDB" id="A0AAE0FKQ6"/>